<keyword evidence="6 8" id="KW-0342">GTP-binding</keyword>
<feature type="binding site" evidence="8">
    <location>
        <position position="20"/>
    </location>
    <ligand>
        <name>GTP</name>
        <dbReference type="ChEBI" id="CHEBI:37565"/>
    </ligand>
</feature>
<evidence type="ECO:0000256" key="2">
    <source>
        <dbReference type="ARBA" id="ARBA00022679"/>
    </source>
</evidence>
<dbReference type="GO" id="GO:0005737">
    <property type="term" value="C:cytoplasm"/>
    <property type="evidence" value="ECO:0007669"/>
    <property type="project" value="UniProtKB-SubCell"/>
</dbReference>
<keyword evidence="3 8" id="KW-0479">Metal-binding</keyword>
<comment type="function">
    <text evidence="8">Transfers a GMP moiety from GTP to Mo-molybdopterin (Mo-MPT) cofactor (Moco or molybdenum cofactor) to form Mo-molybdopterin guanine dinucleotide (Mo-MGD) cofactor.</text>
</comment>
<dbReference type="PANTHER" id="PTHR19136">
    <property type="entry name" value="MOLYBDENUM COFACTOR GUANYLYLTRANSFERASE"/>
    <property type="match status" value="1"/>
</dbReference>
<dbReference type="CDD" id="cd02503">
    <property type="entry name" value="MobA"/>
    <property type="match status" value="1"/>
</dbReference>
<keyword evidence="2 8" id="KW-0808">Transferase</keyword>
<evidence type="ECO:0000313" key="12">
    <source>
        <dbReference type="Proteomes" id="UP000446786"/>
    </source>
</evidence>
<evidence type="ECO:0000259" key="9">
    <source>
        <dbReference type="Pfam" id="PF12804"/>
    </source>
</evidence>
<feature type="binding site" evidence="8">
    <location>
        <begin position="8"/>
        <end position="10"/>
    </location>
    <ligand>
        <name>GTP</name>
        <dbReference type="ChEBI" id="CHEBI:37565"/>
    </ligand>
</feature>
<keyword evidence="12" id="KW-1185">Reference proteome</keyword>
<dbReference type="GO" id="GO:0005525">
    <property type="term" value="F:GTP binding"/>
    <property type="evidence" value="ECO:0007669"/>
    <property type="project" value="UniProtKB-UniRule"/>
</dbReference>
<dbReference type="RefSeq" id="WP_160777798.1">
    <property type="nucleotide sequence ID" value="NZ_WTYE01000001.1"/>
</dbReference>
<evidence type="ECO:0000313" key="10">
    <source>
        <dbReference type="EMBL" id="MXP30229.1"/>
    </source>
</evidence>
<evidence type="ECO:0000256" key="4">
    <source>
        <dbReference type="ARBA" id="ARBA00022741"/>
    </source>
</evidence>
<dbReference type="Gene3D" id="3.90.550.10">
    <property type="entry name" value="Spore Coat Polysaccharide Biosynthesis Protein SpsA, Chain A"/>
    <property type="match status" value="1"/>
</dbReference>
<dbReference type="GO" id="GO:0061603">
    <property type="term" value="F:molybdenum cofactor guanylyltransferase activity"/>
    <property type="evidence" value="ECO:0007669"/>
    <property type="project" value="UniProtKB-EC"/>
</dbReference>
<dbReference type="EMBL" id="WTYE01000001">
    <property type="protein sequence ID" value="MXP32989.1"/>
    <property type="molecule type" value="Genomic_DNA"/>
</dbReference>
<dbReference type="InterPro" id="IPR029044">
    <property type="entry name" value="Nucleotide-diphossugar_trans"/>
</dbReference>
<feature type="binding site" evidence="8">
    <location>
        <position position="93"/>
    </location>
    <ligand>
        <name>Mg(2+)</name>
        <dbReference type="ChEBI" id="CHEBI:18420"/>
    </ligand>
</feature>
<keyword evidence="1 8" id="KW-0963">Cytoplasm</keyword>
<dbReference type="OrthoDB" id="9788394at2"/>
<name>A0A845AU00_9SPHN</name>
<accession>A0A845AU00</accession>
<evidence type="ECO:0000313" key="11">
    <source>
        <dbReference type="EMBL" id="MXP32989.1"/>
    </source>
</evidence>
<comment type="similarity">
    <text evidence="8">Belongs to the MobA family.</text>
</comment>
<dbReference type="Pfam" id="PF12804">
    <property type="entry name" value="NTP_transf_3"/>
    <property type="match status" value="1"/>
</dbReference>
<feature type="domain" description="MobA-like NTP transferase" evidence="9">
    <location>
        <begin position="5"/>
        <end position="143"/>
    </location>
</feature>
<evidence type="ECO:0000256" key="3">
    <source>
        <dbReference type="ARBA" id="ARBA00022723"/>
    </source>
</evidence>
<dbReference type="InterPro" id="IPR013482">
    <property type="entry name" value="Molybde_CF_guanTrfase"/>
</dbReference>
<sequence>MNILGAVLAGGKARRFGSDKAYALVDGERLIDRVSAALAAQTQAVLVCGRDETGFECIADRPDTGLGPLGGLNAALHFAAGNGYNAVLSAGCDVHNLPTDLIDALAGSGPAIVQSQPVIGLWPAALAPELDAFLASGGRALYGFAEHVGARKVRFDPPLANVNTPGDLPGAH</sequence>
<proteinExistence type="inferred from homology"/>
<feature type="binding site" evidence="8">
    <location>
        <position position="60"/>
    </location>
    <ligand>
        <name>GTP</name>
        <dbReference type="ChEBI" id="CHEBI:37565"/>
    </ligand>
</feature>
<dbReference type="GO" id="GO:0046872">
    <property type="term" value="F:metal ion binding"/>
    <property type="evidence" value="ECO:0007669"/>
    <property type="project" value="UniProtKB-KW"/>
</dbReference>
<protein>
    <recommendedName>
        <fullName evidence="8">Molybdenum cofactor guanylyltransferase</fullName>
        <shortName evidence="8">MoCo guanylyltransferase</shortName>
        <ecNumber evidence="8">2.7.7.77</ecNumber>
    </recommendedName>
    <alternativeName>
        <fullName evidence="8">GTP:molybdopterin guanylyltransferase</fullName>
    </alternativeName>
    <alternativeName>
        <fullName evidence="8">Mo-MPT guanylyltransferase</fullName>
    </alternativeName>
    <alternativeName>
        <fullName evidence="8">Molybdopterin guanylyltransferase</fullName>
    </alternativeName>
    <alternativeName>
        <fullName evidence="8">Molybdopterin-guanine dinucleotide synthase</fullName>
        <shortName evidence="8">MGD synthase</shortName>
    </alternativeName>
</protein>
<comment type="domain">
    <text evidence="8">The N-terminal domain determines nucleotide recognition and specific binding, while the C-terminal domain determines the specific binding to the target protein.</text>
</comment>
<dbReference type="SUPFAM" id="SSF53448">
    <property type="entry name" value="Nucleotide-diphospho-sugar transferases"/>
    <property type="match status" value="1"/>
</dbReference>
<reference evidence="11 12" key="1">
    <citation type="submission" date="2019-12" db="EMBL/GenBank/DDBJ databases">
        <title>Genomic-based taxomic classification of the family Erythrobacteraceae.</title>
        <authorList>
            <person name="Xu L."/>
        </authorList>
    </citation>
    <scope>NUCLEOTIDE SEQUENCE [LARGE SCALE GENOMIC DNA]</scope>
    <source>
        <strain evidence="11 12">JCM 16677</strain>
    </source>
</reference>
<dbReference type="AlphaFoldDB" id="A0A845AU00"/>
<comment type="caution">
    <text evidence="11">The sequence shown here is derived from an EMBL/GenBank/DDBJ whole genome shotgun (WGS) entry which is preliminary data.</text>
</comment>
<dbReference type="GO" id="GO:1902758">
    <property type="term" value="P:bis(molybdopterin guanine dinucleotide)molybdenum biosynthetic process"/>
    <property type="evidence" value="ECO:0007669"/>
    <property type="project" value="TreeGrafter"/>
</dbReference>
<keyword evidence="7 8" id="KW-0501">Molybdenum cofactor biosynthesis</keyword>
<feature type="binding site" evidence="8">
    <location>
        <position position="93"/>
    </location>
    <ligand>
        <name>GTP</name>
        <dbReference type="ChEBI" id="CHEBI:37565"/>
    </ligand>
</feature>
<comment type="subcellular location">
    <subcellularLocation>
        <location evidence="8">Cytoplasm</location>
    </subcellularLocation>
</comment>
<dbReference type="EMBL" id="WTYE01000001">
    <property type="protein sequence ID" value="MXP30229.1"/>
    <property type="molecule type" value="Genomic_DNA"/>
</dbReference>
<keyword evidence="5 8" id="KW-0460">Magnesium</keyword>
<comment type="catalytic activity">
    <reaction evidence="8">
        <text>Mo-molybdopterin + GTP + H(+) = Mo-molybdopterin guanine dinucleotide + diphosphate</text>
        <dbReference type="Rhea" id="RHEA:34243"/>
        <dbReference type="ChEBI" id="CHEBI:15378"/>
        <dbReference type="ChEBI" id="CHEBI:33019"/>
        <dbReference type="ChEBI" id="CHEBI:37565"/>
        <dbReference type="ChEBI" id="CHEBI:71302"/>
        <dbReference type="ChEBI" id="CHEBI:71310"/>
        <dbReference type="EC" id="2.7.7.77"/>
    </reaction>
</comment>
<comment type="subunit">
    <text evidence="8">Monomer.</text>
</comment>
<keyword evidence="4 8" id="KW-0547">Nucleotide-binding</keyword>
<evidence type="ECO:0000256" key="5">
    <source>
        <dbReference type="ARBA" id="ARBA00022842"/>
    </source>
</evidence>
<evidence type="ECO:0000256" key="8">
    <source>
        <dbReference type="HAMAP-Rule" id="MF_00316"/>
    </source>
</evidence>
<dbReference type="HAMAP" id="MF_00316">
    <property type="entry name" value="MobA"/>
    <property type="match status" value="1"/>
</dbReference>
<comment type="caution">
    <text evidence="8">Lacks conserved residue(s) required for the propagation of feature annotation.</text>
</comment>
<gene>
    <name evidence="8" type="primary">mobA</name>
    <name evidence="10" type="ORF">GRI94_00160</name>
    <name evidence="11" type="ORF">GRI94_14250</name>
</gene>
<dbReference type="Proteomes" id="UP000446786">
    <property type="component" value="Unassembled WGS sequence"/>
</dbReference>
<dbReference type="PANTHER" id="PTHR19136:SF81">
    <property type="entry name" value="MOLYBDENUM COFACTOR GUANYLYLTRANSFERASE"/>
    <property type="match status" value="1"/>
</dbReference>
<dbReference type="EC" id="2.7.7.77" evidence="8"/>
<dbReference type="InterPro" id="IPR025877">
    <property type="entry name" value="MobA-like_NTP_Trfase"/>
</dbReference>
<comment type="cofactor">
    <cofactor evidence="8">
        <name>Mg(2+)</name>
        <dbReference type="ChEBI" id="CHEBI:18420"/>
    </cofactor>
</comment>
<evidence type="ECO:0000256" key="1">
    <source>
        <dbReference type="ARBA" id="ARBA00022490"/>
    </source>
</evidence>
<evidence type="ECO:0000256" key="6">
    <source>
        <dbReference type="ARBA" id="ARBA00023134"/>
    </source>
</evidence>
<organism evidence="11 12">
    <name type="scientific">Parerythrobacter jejuensis</name>
    <dbReference type="NCBI Taxonomy" id="795812"/>
    <lineage>
        <taxon>Bacteria</taxon>
        <taxon>Pseudomonadati</taxon>
        <taxon>Pseudomonadota</taxon>
        <taxon>Alphaproteobacteria</taxon>
        <taxon>Sphingomonadales</taxon>
        <taxon>Erythrobacteraceae</taxon>
        <taxon>Parerythrobacter</taxon>
    </lineage>
</organism>
<evidence type="ECO:0000256" key="7">
    <source>
        <dbReference type="ARBA" id="ARBA00023150"/>
    </source>
</evidence>